<dbReference type="InterPro" id="IPR050189">
    <property type="entry name" value="MFS_Efflux_Transporters"/>
</dbReference>
<proteinExistence type="predicted"/>
<sequence>MAFLSYFILQLGNFAALSFVGTWLADKFGLSIASIGREVLYFGLGNVLSSLFSSGLVQKIGVKRSYLIGSLVLVVLYTGLSFLPSMMAVRITFFLIYFLGGMLFPIMMSLLQTLSVTARGTISSLANSSMNFGATIGAYVAGVLYAHVSGFMSVTLFAALCFLISMLLFLASGLLPSRRQSDSGKVGTV</sequence>
<evidence type="ECO:0000256" key="6">
    <source>
        <dbReference type="ARBA" id="ARBA00023136"/>
    </source>
</evidence>
<protein>
    <submittedName>
        <fullName evidence="9">MFS family arabinose efflux permease</fullName>
    </submittedName>
</protein>
<gene>
    <name evidence="9" type="ORF">J2S03_003485</name>
</gene>
<dbReference type="PANTHER" id="PTHR43124:SF3">
    <property type="entry name" value="CHLORAMPHENICOL EFFLUX PUMP RV0191"/>
    <property type="match status" value="1"/>
</dbReference>
<dbReference type="RefSeq" id="WP_274455580.1">
    <property type="nucleotide sequence ID" value="NZ_CP067097.1"/>
</dbReference>
<organism evidence="9 10">
    <name type="scientific">Alicyclobacillus cycloheptanicus</name>
    <dbReference type="NCBI Taxonomy" id="1457"/>
    <lineage>
        <taxon>Bacteria</taxon>
        <taxon>Bacillati</taxon>
        <taxon>Bacillota</taxon>
        <taxon>Bacilli</taxon>
        <taxon>Bacillales</taxon>
        <taxon>Alicyclobacillaceae</taxon>
        <taxon>Alicyclobacillus</taxon>
    </lineage>
</organism>
<evidence type="ECO:0000256" key="7">
    <source>
        <dbReference type="SAM" id="Phobius"/>
    </source>
</evidence>
<reference evidence="9 10" key="1">
    <citation type="submission" date="2023-07" db="EMBL/GenBank/DDBJ databases">
        <title>Genomic Encyclopedia of Type Strains, Phase IV (KMG-IV): sequencing the most valuable type-strain genomes for metagenomic binning, comparative biology and taxonomic classification.</title>
        <authorList>
            <person name="Goeker M."/>
        </authorList>
    </citation>
    <scope>NUCLEOTIDE SEQUENCE [LARGE SCALE GENOMIC DNA]</scope>
    <source>
        <strain evidence="9 10">DSM 4006</strain>
    </source>
</reference>
<comment type="subcellular location">
    <subcellularLocation>
        <location evidence="1">Cell membrane</location>
        <topology evidence="1">Multi-pass membrane protein</topology>
    </subcellularLocation>
</comment>
<keyword evidence="10" id="KW-1185">Reference proteome</keyword>
<keyword evidence="6 7" id="KW-0472">Membrane</keyword>
<dbReference type="InterPro" id="IPR036259">
    <property type="entry name" value="MFS_trans_sf"/>
</dbReference>
<feature type="domain" description="Major facilitator superfamily (MFS) profile" evidence="8">
    <location>
        <begin position="1"/>
        <end position="189"/>
    </location>
</feature>
<accession>A0ABT9XN09</accession>
<keyword evidence="5 7" id="KW-1133">Transmembrane helix</keyword>
<evidence type="ECO:0000256" key="4">
    <source>
        <dbReference type="ARBA" id="ARBA00022692"/>
    </source>
</evidence>
<feature type="transmembrane region" description="Helical" evidence="7">
    <location>
        <begin position="66"/>
        <end position="88"/>
    </location>
</feature>
<feature type="transmembrane region" description="Helical" evidence="7">
    <location>
        <begin position="154"/>
        <end position="175"/>
    </location>
</feature>
<keyword evidence="4 7" id="KW-0812">Transmembrane</keyword>
<feature type="transmembrane region" description="Helical" evidence="7">
    <location>
        <begin position="130"/>
        <end position="148"/>
    </location>
</feature>
<feature type="transmembrane region" description="Helical" evidence="7">
    <location>
        <begin position="94"/>
        <end position="118"/>
    </location>
</feature>
<evidence type="ECO:0000313" key="10">
    <source>
        <dbReference type="Proteomes" id="UP001232973"/>
    </source>
</evidence>
<dbReference type="PANTHER" id="PTHR43124">
    <property type="entry name" value="PURINE EFFLUX PUMP PBUE"/>
    <property type="match status" value="1"/>
</dbReference>
<name>A0ABT9XN09_9BACL</name>
<feature type="transmembrane region" description="Helical" evidence="7">
    <location>
        <begin position="7"/>
        <end position="24"/>
    </location>
</feature>
<evidence type="ECO:0000256" key="1">
    <source>
        <dbReference type="ARBA" id="ARBA00004651"/>
    </source>
</evidence>
<dbReference type="Proteomes" id="UP001232973">
    <property type="component" value="Unassembled WGS sequence"/>
</dbReference>
<dbReference type="InterPro" id="IPR011701">
    <property type="entry name" value="MFS"/>
</dbReference>
<dbReference type="PROSITE" id="PS50850">
    <property type="entry name" value="MFS"/>
    <property type="match status" value="1"/>
</dbReference>
<evidence type="ECO:0000256" key="3">
    <source>
        <dbReference type="ARBA" id="ARBA00022475"/>
    </source>
</evidence>
<dbReference type="InterPro" id="IPR020846">
    <property type="entry name" value="MFS_dom"/>
</dbReference>
<dbReference type="Pfam" id="PF07690">
    <property type="entry name" value="MFS_1"/>
    <property type="match status" value="1"/>
</dbReference>
<dbReference type="EMBL" id="JAUSTP010000062">
    <property type="protein sequence ID" value="MDQ0191612.1"/>
    <property type="molecule type" value="Genomic_DNA"/>
</dbReference>
<feature type="transmembrane region" description="Helical" evidence="7">
    <location>
        <begin position="39"/>
        <end position="57"/>
    </location>
</feature>
<evidence type="ECO:0000259" key="8">
    <source>
        <dbReference type="PROSITE" id="PS50850"/>
    </source>
</evidence>
<evidence type="ECO:0000256" key="5">
    <source>
        <dbReference type="ARBA" id="ARBA00022989"/>
    </source>
</evidence>
<keyword evidence="2" id="KW-0813">Transport</keyword>
<dbReference type="Gene3D" id="1.20.1250.20">
    <property type="entry name" value="MFS general substrate transporter like domains"/>
    <property type="match status" value="1"/>
</dbReference>
<evidence type="ECO:0000256" key="2">
    <source>
        <dbReference type="ARBA" id="ARBA00022448"/>
    </source>
</evidence>
<evidence type="ECO:0000313" key="9">
    <source>
        <dbReference type="EMBL" id="MDQ0191612.1"/>
    </source>
</evidence>
<comment type="caution">
    <text evidence="9">The sequence shown here is derived from an EMBL/GenBank/DDBJ whole genome shotgun (WGS) entry which is preliminary data.</text>
</comment>
<dbReference type="SUPFAM" id="SSF103473">
    <property type="entry name" value="MFS general substrate transporter"/>
    <property type="match status" value="1"/>
</dbReference>
<keyword evidence="3" id="KW-1003">Cell membrane</keyword>